<protein>
    <submittedName>
        <fullName evidence="1">Nitrosoguanidine resistance protein Sng1p</fullName>
    </submittedName>
</protein>
<evidence type="ECO:0000313" key="2">
    <source>
        <dbReference type="Proteomes" id="UP001152531"/>
    </source>
</evidence>
<proteinExistence type="predicted"/>
<dbReference type="EMBL" id="CALSDN010000003">
    <property type="protein sequence ID" value="CAH6720185.1"/>
    <property type="molecule type" value="Genomic_DNA"/>
</dbReference>
<keyword evidence="2" id="KW-1185">Reference proteome</keyword>
<organism evidence="1 2">
    <name type="scientific">[Candida] jaroonii</name>
    <dbReference type="NCBI Taxonomy" id="467808"/>
    <lineage>
        <taxon>Eukaryota</taxon>
        <taxon>Fungi</taxon>
        <taxon>Dikarya</taxon>
        <taxon>Ascomycota</taxon>
        <taxon>Saccharomycotina</taxon>
        <taxon>Pichiomycetes</taxon>
        <taxon>Debaryomycetaceae</taxon>
        <taxon>Yamadazyma</taxon>
    </lineage>
</organism>
<reference evidence="1" key="1">
    <citation type="submission" date="2022-06" db="EMBL/GenBank/DDBJ databases">
        <authorList>
            <person name="Legras J.-L."/>
            <person name="Devillers H."/>
            <person name="Grondin C."/>
        </authorList>
    </citation>
    <scope>NUCLEOTIDE SEQUENCE</scope>
    <source>
        <strain evidence="1">CLIB 1444</strain>
    </source>
</reference>
<comment type="caution">
    <text evidence="1">The sequence shown here is derived from an EMBL/GenBank/DDBJ whole genome shotgun (WGS) entry which is preliminary data.</text>
</comment>
<sequence>MSTVDRSSLDTSNTAPLVDAATSIHESETDSLNIEVQKFEPEEALPEEHHELSRTPSMLERISTRLSFFNPHLKNERTNLVRQYLTIYLLMFVAILGIFSIYWGSSYRRQTRYPNLKMLVVIEDDESFGGHDPIIGDTIRNILNTPQAQQLGGWKIQNTTEFRQEAEKHNNTVFEEVERQIHHQLYWSSIYVAKNATGQYYDYIMNEDSTTNLSSLIVSVYETGRDFLNMNSYVTPNVAKIGSMWLRSQNNLSELFSDETFNVQQATKLSTPIAFTLDDKRPFTDPVLVAPSQVGLIYIIILTFFQVNLFGEVNQKVAKLNLKPSHFVIYRLLGSYISYFVISLGYSLVTLAFQVDFNKAFGKSGFLVYWMFSYLTMISVGLVNEVMFMVLLMFAPFLVGFWLLFWVLINISPTFAPIALVPKFYRFGYAMPIHNSYELTKVVFFDTYKGQMGRNIGILVAWIVISTIAYVAILKPFGMTMRDRAIKAKQAEMATQEKVAKATAEEAKGQV</sequence>
<gene>
    <name evidence="1" type="ORF">CLIB1444_03S06304</name>
</gene>
<accession>A0ACA9Y5Z2</accession>
<evidence type="ECO:0000313" key="1">
    <source>
        <dbReference type="EMBL" id="CAH6720185.1"/>
    </source>
</evidence>
<dbReference type="Proteomes" id="UP001152531">
    <property type="component" value="Unassembled WGS sequence"/>
</dbReference>
<name>A0ACA9Y5Z2_9ASCO</name>